<dbReference type="EMBL" id="JANBUJ010000002">
    <property type="protein sequence ID" value="KAJ2775765.1"/>
    <property type="molecule type" value="Genomic_DNA"/>
</dbReference>
<accession>A0ACC1K8H7</accession>
<name>A0ACC1K8H7_9FUNG</name>
<comment type="caution">
    <text evidence="1">The sequence shown here is derived from an EMBL/GenBank/DDBJ whole genome shotgun (WGS) entry which is preliminary data.</text>
</comment>
<dbReference type="Proteomes" id="UP001140234">
    <property type="component" value="Unassembled WGS sequence"/>
</dbReference>
<sequence>MTQPNGGTRQRFKLRVSLVGVDAYDSADATMAYRKMIYLAYSGQRVGEVRKGIEAMFARLYPEDGHREVVLLRDSDMCDVADDFLVSDVFDESPNVYAAMRGLTVECGTPAASRAELARIAGPPPASVRAKRKRYTLTPSRDGPHREDGYVSADRMAWARRRASRLDATPSFRRGMRPESDSPELASFPTNATRTPGRAPCEYAIRTNAAMSSPNMVGSRSDTIFTPLPPQAAAGPMPGAQYPEEPASGTPPLTPADQGDRPAAAEIEAPRVQCASATLGGQASVPAESPVDRVAATCGSKRKASAIDGAVAVDPQEPALLPDSTVAGVPHVAPDGEVPQAKRAAPISAVALPQVAPATPQAVAEEASSSAQPAKNAEATAELLRLETLAATAAKAHEPSSGSDESASGESAAPLATSAEAQTVPSAQKPSDQALAKAGSSTKEESGSSTEESSSGEEESSSGEEESSSGEEESSSGEEESSSGEEESSDGGEKGAAVAPPAKSDKSKPTAAESSSSGEEESSSGEEESSEEESSGEEGSSSEEESSSGEEESTSEDGSSYSDDDDEESDDDESSKKPKDKPAAAPARGIGSASAVRAGKNPAAPQPTAAKGVPAASAVGPKAGSAAAQAQPAEAAGAESSSGSESETSLESDSSLESNDEPDDGGSVQAAPPGPKTPEAKTPARRGRSKEAPAAATPAPAAKQPADAAKAAAPVAGNGNVTPPQSKEMEIMSPGAQSRRRIQLSKPTVATDDTESSDSGADSSTPLRRLTTLPVLASPAATHKTGDLLELAKSRRGGAAKDGAGIMSISQMAVAKPYDELRKRMAKHAALRGTTAVPGAAASTAQAGAKDGGSDSSSSEEDDDSGSDSSDDDILDTKNAGRPGAAAAAVAKRPIRFAGTTQLTASAKARRRRSALLSL</sequence>
<evidence type="ECO:0000313" key="1">
    <source>
        <dbReference type="EMBL" id="KAJ2775765.1"/>
    </source>
</evidence>
<proteinExistence type="predicted"/>
<reference evidence="1" key="1">
    <citation type="submission" date="2022-07" db="EMBL/GenBank/DDBJ databases">
        <title>Phylogenomic reconstructions and comparative analyses of Kickxellomycotina fungi.</title>
        <authorList>
            <person name="Reynolds N.K."/>
            <person name="Stajich J.E."/>
            <person name="Barry K."/>
            <person name="Grigoriev I.V."/>
            <person name="Crous P."/>
            <person name="Smith M.E."/>
        </authorList>
    </citation>
    <scope>NUCLEOTIDE SEQUENCE</scope>
    <source>
        <strain evidence="1">CBS 109366</strain>
    </source>
</reference>
<keyword evidence="2" id="KW-1185">Reference proteome</keyword>
<evidence type="ECO:0000313" key="2">
    <source>
        <dbReference type="Proteomes" id="UP001140234"/>
    </source>
</evidence>
<gene>
    <name evidence="1" type="ORF">IWQ57_000175</name>
</gene>
<protein>
    <submittedName>
        <fullName evidence="1">Uncharacterized protein</fullName>
    </submittedName>
</protein>
<organism evidence="1 2">
    <name type="scientific">Coemansia nantahalensis</name>
    <dbReference type="NCBI Taxonomy" id="2789366"/>
    <lineage>
        <taxon>Eukaryota</taxon>
        <taxon>Fungi</taxon>
        <taxon>Fungi incertae sedis</taxon>
        <taxon>Zoopagomycota</taxon>
        <taxon>Kickxellomycotina</taxon>
        <taxon>Kickxellomycetes</taxon>
        <taxon>Kickxellales</taxon>
        <taxon>Kickxellaceae</taxon>
        <taxon>Coemansia</taxon>
    </lineage>
</organism>